<gene>
    <name evidence="1" type="ORF">SLI_0716</name>
</gene>
<proteinExistence type="predicted"/>
<sequence>MTPSATAPRLRMSPMAGHAFRVEAVRWAEGRLRAIPAC</sequence>
<organism evidence="1 2">
    <name type="scientific">Streptomyces lividans 1326</name>
    <dbReference type="NCBI Taxonomy" id="1200984"/>
    <lineage>
        <taxon>Bacteria</taxon>
        <taxon>Bacillati</taxon>
        <taxon>Actinomycetota</taxon>
        <taxon>Actinomycetes</taxon>
        <taxon>Kitasatosporales</taxon>
        <taxon>Streptomycetaceae</taxon>
        <taxon>Streptomyces</taxon>
    </lineage>
</organism>
<reference evidence="2" key="1">
    <citation type="journal article" date="2013" name="Genome Biol. Evol.">
        <title>The genome sequence of Streptomyces lividans 66 reveals a novel tRNA-dependent peptide biosynthetic system within a metal-related genomic island.</title>
        <authorList>
            <person name="Cruz-Morales P."/>
            <person name="Vijgenboom E."/>
            <person name="Iruegas-Bocardo F."/>
            <person name="Girard G."/>
            <person name="Yanez-Guerra L.A."/>
            <person name="Ramos-Aboites H.E."/>
            <person name="Pernodet J.L."/>
            <person name="Anne J."/>
            <person name="van Wezel G.P."/>
            <person name="Barona-Gomez F."/>
        </authorList>
    </citation>
    <scope>NUCLEOTIDE SEQUENCE [LARGE SCALE GENOMIC DNA]</scope>
    <source>
        <strain evidence="2">1326</strain>
    </source>
</reference>
<dbReference type="AlphaFoldDB" id="A0A7U9DLQ5"/>
<name>A0A7U9DLQ5_STRLI</name>
<evidence type="ECO:0000313" key="1">
    <source>
        <dbReference type="EMBL" id="EOY45435.1"/>
    </source>
</evidence>
<dbReference type="Proteomes" id="UP000014062">
    <property type="component" value="Chromosome"/>
</dbReference>
<accession>A0A7U9DLQ5</accession>
<dbReference type="EMBL" id="CM001889">
    <property type="protein sequence ID" value="EOY45435.1"/>
    <property type="molecule type" value="Genomic_DNA"/>
</dbReference>
<evidence type="ECO:0000313" key="2">
    <source>
        <dbReference type="Proteomes" id="UP000014062"/>
    </source>
</evidence>
<protein>
    <submittedName>
        <fullName evidence="1">Uncharacterized protein</fullName>
    </submittedName>
</protein>